<dbReference type="SUPFAM" id="SSF52980">
    <property type="entry name" value="Restriction endonuclease-like"/>
    <property type="match status" value="1"/>
</dbReference>
<dbReference type="OrthoDB" id="744987at2"/>
<dbReference type="AlphaFoldDB" id="A0A497Y740"/>
<keyword evidence="2" id="KW-0378">Hydrolase</keyword>
<evidence type="ECO:0000259" key="1">
    <source>
        <dbReference type="Pfam" id="PF04471"/>
    </source>
</evidence>
<gene>
    <name evidence="2" type="ORF">BCL90_1822</name>
    <name evidence="3" type="ORF">E3V97_07890</name>
</gene>
<evidence type="ECO:0000313" key="3">
    <source>
        <dbReference type="EMBL" id="TFB33955.1"/>
    </source>
</evidence>
<keyword evidence="5" id="KW-1185">Reference proteome</keyword>
<dbReference type="GO" id="GO:0003677">
    <property type="term" value="F:DNA binding"/>
    <property type="evidence" value="ECO:0007669"/>
    <property type="project" value="InterPro"/>
</dbReference>
<sequence>MNIGKEFEEYIRYIFFHILNIKDEGIEIKERHKLQGLSGEMHEFDLFYEFDKSGIIHQVGIECKNTNRPIERSEIQVFVDTLNNFRNIVGIFISKNGFQSGAKEYGKKHGLILMDNDDLPTFAQMFADRIKTVALPEESYIGEPFWAIMEINDKNRVTGSYYATSRPFLHIPIYFSRRHAESMLEILNKNGIAKYAVRGLPQFALRKFIITTKLMNIRIMICLKDRNTIKATDFFAFEISNDELQKQYYYGKQIDFSL</sequence>
<dbReference type="EMBL" id="RCCK01000011">
    <property type="protein sequence ID" value="RLJ76778.1"/>
    <property type="molecule type" value="Genomic_DNA"/>
</dbReference>
<dbReference type="GO" id="GO:0004519">
    <property type="term" value="F:endonuclease activity"/>
    <property type="evidence" value="ECO:0007669"/>
    <property type="project" value="UniProtKB-KW"/>
</dbReference>
<organism evidence="2 4">
    <name type="scientific">Pedobacter alluvionis</name>
    <dbReference type="NCBI Taxonomy" id="475253"/>
    <lineage>
        <taxon>Bacteria</taxon>
        <taxon>Pseudomonadati</taxon>
        <taxon>Bacteroidota</taxon>
        <taxon>Sphingobacteriia</taxon>
        <taxon>Sphingobacteriales</taxon>
        <taxon>Sphingobacteriaceae</taxon>
        <taxon>Pedobacter</taxon>
    </lineage>
</organism>
<dbReference type="RefSeq" id="WP_121283636.1">
    <property type="nucleotide sequence ID" value="NZ_RCCK01000011.1"/>
</dbReference>
<dbReference type="EMBL" id="SOPX01000001">
    <property type="protein sequence ID" value="TFB33955.1"/>
    <property type="molecule type" value="Genomic_DNA"/>
</dbReference>
<evidence type="ECO:0000313" key="5">
    <source>
        <dbReference type="Proteomes" id="UP000297429"/>
    </source>
</evidence>
<feature type="domain" description="Restriction endonuclease type IV Mrr" evidence="1">
    <location>
        <begin position="39"/>
        <end position="119"/>
    </location>
</feature>
<dbReference type="InterPro" id="IPR011335">
    <property type="entry name" value="Restrct_endonuc-II-like"/>
</dbReference>
<dbReference type="Proteomes" id="UP000297429">
    <property type="component" value="Unassembled WGS sequence"/>
</dbReference>
<accession>A0A497Y740</accession>
<protein>
    <submittedName>
        <fullName evidence="2">Restriction endonuclease</fullName>
    </submittedName>
</protein>
<reference evidence="2 4" key="1">
    <citation type="submission" date="2018-10" db="EMBL/GenBank/DDBJ databases">
        <title>Genomic Encyclopedia of Archaeal and Bacterial Type Strains, Phase II (KMG-II): from individual species to whole genera.</title>
        <authorList>
            <person name="Goeker M."/>
        </authorList>
    </citation>
    <scope>NUCLEOTIDE SEQUENCE [LARGE SCALE GENOMIC DNA]</scope>
    <source>
        <strain evidence="2 4">DSM 19624</strain>
    </source>
</reference>
<dbReference type="Pfam" id="PF04471">
    <property type="entry name" value="Mrr_cat"/>
    <property type="match status" value="1"/>
</dbReference>
<dbReference type="GO" id="GO:0009307">
    <property type="term" value="P:DNA restriction-modification system"/>
    <property type="evidence" value="ECO:0007669"/>
    <property type="project" value="InterPro"/>
</dbReference>
<name>A0A497Y740_9SPHI</name>
<dbReference type="Gene3D" id="3.40.1350.10">
    <property type="match status" value="1"/>
</dbReference>
<keyword evidence="2" id="KW-0255">Endonuclease</keyword>
<keyword evidence="2" id="KW-0540">Nuclease</keyword>
<comment type="caution">
    <text evidence="2">The sequence shown here is derived from an EMBL/GenBank/DDBJ whole genome shotgun (WGS) entry which is preliminary data.</text>
</comment>
<evidence type="ECO:0000313" key="4">
    <source>
        <dbReference type="Proteomes" id="UP000273898"/>
    </source>
</evidence>
<reference evidence="3 5" key="2">
    <citation type="submission" date="2019-03" db="EMBL/GenBank/DDBJ databases">
        <authorList>
            <person name="He R.-H."/>
        </authorList>
    </citation>
    <scope>NUCLEOTIDE SEQUENCE [LARGE SCALE GENOMIC DNA]</scope>
    <source>
        <strain evidence="3 5">DSM 19624</strain>
    </source>
</reference>
<dbReference type="Proteomes" id="UP000273898">
    <property type="component" value="Unassembled WGS sequence"/>
</dbReference>
<evidence type="ECO:0000313" key="2">
    <source>
        <dbReference type="EMBL" id="RLJ76778.1"/>
    </source>
</evidence>
<proteinExistence type="predicted"/>
<dbReference type="InterPro" id="IPR011856">
    <property type="entry name" value="tRNA_endonuc-like_dom_sf"/>
</dbReference>
<dbReference type="InterPro" id="IPR007560">
    <property type="entry name" value="Restrct_endonuc_IV_Mrr"/>
</dbReference>